<dbReference type="FunFam" id="3.40.50.10440:FF:000002">
    <property type="entry name" value="Dihydroxyacetone kinase"/>
    <property type="match status" value="1"/>
</dbReference>
<dbReference type="PANTHER" id="PTHR28629:SF14">
    <property type="entry name" value="DIHYDROXYACETONE KINASE 1"/>
    <property type="match status" value="1"/>
</dbReference>
<dbReference type="InterPro" id="IPR012734">
    <property type="entry name" value="DhaK_ATP"/>
</dbReference>
<feature type="domain" description="DhaK" evidence="14">
    <location>
        <begin position="10"/>
        <end position="351"/>
    </location>
</feature>
<dbReference type="SMART" id="SM01120">
    <property type="entry name" value="Dak2"/>
    <property type="match status" value="1"/>
</dbReference>
<comment type="pathway">
    <text evidence="2">Polyol metabolism; glycerol fermentation; glycerone phosphate from glycerol (oxidative route): step 2/2.</text>
</comment>
<dbReference type="SUPFAM" id="SSF101473">
    <property type="entry name" value="DhaL-like"/>
    <property type="match status" value="1"/>
</dbReference>
<evidence type="ECO:0000313" key="15">
    <source>
        <dbReference type="EMBL" id="RDL39436.1"/>
    </source>
</evidence>
<dbReference type="Pfam" id="PF20150">
    <property type="entry name" value="2EXR"/>
    <property type="match status" value="1"/>
</dbReference>
<dbReference type="GO" id="GO:0004371">
    <property type="term" value="F:glycerone kinase activity"/>
    <property type="evidence" value="ECO:0007669"/>
    <property type="project" value="UniProtKB-EC"/>
</dbReference>
<dbReference type="PROSITE" id="PS51480">
    <property type="entry name" value="DHAL"/>
    <property type="match status" value="1"/>
</dbReference>
<dbReference type="FunFam" id="1.25.40.340:FF:000001">
    <property type="entry name" value="Dihydroxyacetone kinase 1"/>
    <property type="match status" value="1"/>
</dbReference>
<keyword evidence="8" id="KW-0067">ATP-binding</keyword>
<dbReference type="OrthoDB" id="1724672at2759"/>
<keyword evidence="6" id="KW-0418">Kinase</keyword>
<evidence type="ECO:0000256" key="3">
    <source>
        <dbReference type="ARBA" id="ARBA00008757"/>
    </source>
</evidence>
<evidence type="ECO:0000256" key="9">
    <source>
        <dbReference type="ARBA" id="ARBA00047974"/>
    </source>
</evidence>
<dbReference type="InterPro" id="IPR045518">
    <property type="entry name" value="2EXR"/>
</dbReference>
<evidence type="ECO:0000256" key="7">
    <source>
        <dbReference type="ARBA" id="ARBA00022798"/>
    </source>
</evidence>
<dbReference type="PANTHER" id="PTHR28629">
    <property type="entry name" value="TRIOKINASE/FMN CYCLASE"/>
    <property type="match status" value="1"/>
</dbReference>
<dbReference type="UniPathway" id="UPA00617">
    <property type="reaction ID" value="UER00669"/>
</dbReference>
<comment type="function">
    <text evidence="1">Catalyzes both the phosphorylation of dihydroxyacetone and of glyceraldehyde.</text>
</comment>
<dbReference type="EMBL" id="NPIC01000002">
    <property type="protein sequence ID" value="RDL39436.1"/>
    <property type="molecule type" value="Genomic_DNA"/>
</dbReference>
<feature type="domain" description="DhaL" evidence="13">
    <location>
        <begin position="388"/>
        <end position="581"/>
    </location>
</feature>
<evidence type="ECO:0000256" key="12">
    <source>
        <dbReference type="PIRSR" id="PIRSR612734-2"/>
    </source>
</evidence>
<evidence type="ECO:0000313" key="16">
    <source>
        <dbReference type="Proteomes" id="UP000254866"/>
    </source>
</evidence>
<dbReference type="GeneID" id="43596625"/>
<evidence type="ECO:0000256" key="8">
    <source>
        <dbReference type="ARBA" id="ARBA00022840"/>
    </source>
</evidence>
<name>A0A370TV88_9HELO</name>
<dbReference type="GO" id="GO:0019588">
    <property type="term" value="P:anaerobic glycerol catabolic process"/>
    <property type="evidence" value="ECO:0007669"/>
    <property type="project" value="UniProtKB-UniPathway"/>
</dbReference>
<dbReference type="Pfam" id="PF02734">
    <property type="entry name" value="Dak2"/>
    <property type="match status" value="1"/>
</dbReference>
<feature type="binding site" evidence="12">
    <location>
        <position position="113"/>
    </location>
    <ligand>
        <name>substrate</name>
    </ligand>
</feature>
<dbReference type="RefSeq" id="XP_031872092.1">
    <property type="nucleotide sequence ID" value="XM_032012399.1"/>
</dbReference>
<dbReference type="NCBIfam" id="TIGR02361">
    <property type="entry name" value="dak_ATP"/>
    <property type="match status" value="1"/>
</dbReference>
<dbReference type="GO" id="GO:0005524">
    <property type="term" value="F:ATP binding"/>
    <property type="evidence" value="ECO:0007669"/>
    <property type="project" value="UniProtKB-KW"/>
</dbReference>
<dbReference type="FunFam" id="3.30.1180.20:FF:000001">
    <property type="entry name" value="Dihydroxyacetone kinase 1"/>
    <property type="match status" value="1"/>
</dbReference>
<gene>
    <name evidence="15" type="ORF">BP5553_03776</name>
</gene>
<dbReference type="InterPro" id="IPR004007">
    <property type="entry name" value="DhaL_dom"/>
</dbReference>
<evidence type="ECO:0000256" key="2">
    <source>
        <dbReference type="ARBA" id="ARBA00004778"/>
    </source>
</evidence>
<dbReference type="GO" id="GO:0005829">
    <property type="term" value="C:cytosol"/>
    <property type="evidence" value="ECO:0007669"/>
    <property type="project" value="TreeGrafter"/>
</dbReference>
<dbReference type="AlphaFoldDB" id="A0A370TV88"/>
<keyword evidence="16" id="KW-1185">Reference proteome</keyword>
<protein>
    <recommendedName>
        <fullName evidence="17">Dihydroxyacetone kinase</fullName>
    </recommendedName>
</protein>
<feature type="binding site" evidence="12">
    <location>
        <begin position="56"/>
        <end position="59"/>
    </location>
    <ligand>
        <name>substrate</name>
    </ligand>
</feature>
<evidence type="ECO:0000259" key="13">
    <source>
        <dbReference type="PROSITE" id="PS51480"/>
    </source>
</evidence>
<proteinExistence type="inferred from homology"/>
<dbReference type="Proteomes" id="UP000254866">
    <property type="component" value="Unassembled WGS sequence"/>
</dbReference>
<dbReference type="InterPro" id="IPR036117">
    <property type="entry name" value="DhaL_dom_sf"/>
</dbReference>
<keyword evidence="7" id="KW-0319">Glycerol metabolism</keyword>
<reference evidence="15 16" key="1">
    <citation type="journal article" date="2018" name="IMA Fungus">
        <title>IMA Genome-F 9: Draft genome sequence of Annulohypoxylon stygium, Aspergillus mulundensis, Berkeleyomyces basicola (syn. Thielaviopsis basicola), Ceratocystis smalleyi, two Cercospora beticola strains, Coleophoma cylindrospora, Fusarium fracticaudum, Phialophora cf. hyalina, and Morchella septimelata.</title>
        <authorList>
            <person name="Wingfield B.D."/>
            <person name="Bills G.F."/>
            <person name="Dong Y."/>
            <person name="Huang W."/>
            <person name="Nel W.J."/>
            <person name="Swalarsk-Parry B.S."/>
            <person name="Vaghefi N."/>
            <person name="Wilken P.M."/>
            <person name="An Z."/>
            <person name="de Beer Z.W."/>
            <person name="De Vos L."/>
            <person name="Chen L."/>
            <person name="Duong T.A."/>
            <person name="Gao Y."/>
            <person name="Hammerbacher A."/>
            <person name="Kikkert J.R."/>
            <person name="Li Y."/>
            <person name="Li H."/>
            <person name="Li K."/>
            <person name="Li Q."/>
            <person name="Liu X."/>
            <person name="Ma X."/>
            <person name="Naidoo K."/>
            <person name="Pethybridge S.J."/>
            <person name="Sun J."/>
            <person name="Steenkamp E.T."/>
            <person name="van der Nest M.A."/>
            <person name="van Wyk S."/>
            <person name="Wingfield M.J."/>
            <person name="Xiong C."/>
            <person name="Yue Q."/>
            <person name="Zhang X."/>
        </authorList>
    </citation>
    <scope>NUCLEOTIDE SEQUENCE [LARGE SCALE GENOMIC DNA]</scope>
    <source>
        <strain evidence="15 16">BP 5553</strain>
    </source>
</reference>
<dbReference type="PROSITE" id="PS51481">
    <property type="entry name" value="DHAK"/>
    <property type="match status" value="1"/>
</dbReference>
<keyword evidence="4" id="KW-0808">Transferase</keyword>
<dbReference type="STRING" id="2656787.A0A370TV88"/>
<dbReference type="GO" id="GO:0050354">
    <property type="term" value="F:triokinase activity"/>
    <property type="evidence" value="ECO:0007669"/>
    <property type="project" value="UniProtKB-EC"/>
</dbReference>
<evidence type="ECO:0000256" key="11">
    <source>
        <dbReference type="PIRSR" id="PIRSR612734-1"/>
    </source>
</evidence>
<evidence type="ECO:0000256" key="10">
    <source>
        <dbReference type="ARBA" id="ARBA00048898"/>
    </source>
</evidence>
<dbReference type="Gene3D" id="1.25.40.340">
    <property type="match status" value="1"/>
</dbReference>
<feature type="active site" description="Tele-hemiaminal-histidine intermediate" evidence="11">
    <location>
        <position position="229"/>
    </location>
</feature>
<sequence length="977" mass="106807">MSSPKHFINDPTHLVNSALKALTITNPAVALDAEHKVIYRRPTDAAKQVAIVSGGGSGHEPSFGAFVGDGLLSAAVAGTIFASPSSEQIRQAITARVDAEKGILVTVMNYTGDVLNFGMAVEKAKSEGFNVEMLVVGDDVGVGRIKSGKVGRRGIAGTVLVHKISGALAARGASLQDVYNVAKLTADNIVSVGASLDHVHVPGRAPAPVDAIADERLATEEVEIGMGIHNEPGSGRAVVALPELVSRMLQQLLDWKDEDRAYLNVNSNEVVVLINNLGGISVLELGGITTEVIEQLEKTYKIKPARVLAGTYMTSLNGLGFSISILNTVNTNIGGPSMIQLLDDPCEATGWAAPIRKETWEAKSSQVRDTLSSKIERAKTSGLKLNPEAARASLTAGLERLILSEPDVTKYDTVVGDGDCGICLKRGAEAILKELNFSGDAAVDVSKVARVVESSMDGTSGAIYAIYLNALITSLQEQAAGEATAKVWAAALKYASEALSKYTPAQPGDRTLIDALYPFVDTLNSTGDVKQAALASRKGAAGTKGMQASLGRAVYIGGSGFEQVPDPGAWGLISAAATAERFPSPDAVRSPSREQEDLHRAVRCDNNDCQKDTEPTWQIALRKKIELPQLYTTSEEPSIITPDEPSITTPEESSIITPPLQLQLATMSITDSTAMSLSSNSSSGTIVEIDIPRTFHPFARLPITVRRHIWSLNMPGPRLVEVVEDNNDFIAFGKQITNLYICRESRREAHKTHPLSFSVNYNPPMVPFNFETDTLLLGRRLIDEDNHIYFRTNCDQEELAKVRRLMVDTELVWDEWQYSNKRQSRSHRSKRDRGAGLCGMSRLVFKGVEEYTALYTGLADPLPAWAEVTWFPVLRQHSQRWRCTDADAVEVYQFLQENWWRFDNHRLRWPVDADLCEEQRYGGIPWYEKWEPAIKRWTIPMVSTLGVEPEVMAAFNWPVASGWAEMVMDRAIGDLFY</sequence>
<dbReference type="Pfam" id="PF02733">
    <property type="entry name" value="Dak1"/>
    <property type="match status" value="1"/>
</dbReference>
<dbReference type="Gene3D" id="3.30.1180.20">
    <property type="entry name" value="Dihydroxyacetone kinase, domain 2"/>
    <property type="match status" value="1"/>
</dbReference>
<dbReference type="InterPro" id="IPR050861">
    <property type="entry name" value="Dihydroxyacetone_Kinase"/>
</dbReference>
<dbReference type="Gene3D" id="3.40.50.10440">
    <property type="entry name" value="Dihydroxyacetone kinase, domain 1"/>
    <property type="match status" value="1"/>
</dbReference>
<dbReference type="SUPFAM" id="SSF82549">
    <property type="entry name" value="DAK1/DegV-like"/>
    <property type="match status" value="1"/>
</dbReference>
<comment type="similarity">
    <text evidence="3">Belongs to the dihydroxyacetone kinase (DAK) family.</text>
</comment>
<dbReference type="InterPro" id="IPR004006">
    <property type="entry name" value="DhaK_dom"/>
</dbReference>
<evidence type="ECO:0000256" key="5">
    <source>
        <dbReference type="ARBA" id="ARBA00022741"/>
    </source>
</evidence>
<evidence type="ECO:0000259" key="14">
    <source>
        <dbReference type="PROSITE" id="PS51481"/>
    </source>
</evidence>
<comment type="catalytic activity">
    <reaction evidence="9">
        <text>D-glyceraldehyde + ATP = D-glyceraldehyde 3-phosphate + ADP + H(+)</text>
        <dbReference type="Rhea" id="RHEA:13941"/>
        <dbReference type="ChEBI" id="CHEBI:15378"/>
        <dbReference type="ChEBI" id="CHEBI:17378"/>
        <dbReference type="ChEBI" id="CHEBI:30616"/>
        <dbReference type="ChEBI" id="CHEBI:59776"/>
        <dbReference type="ChEBI" id="CHEBI:456216"/>
        <dbReference type="EC" id="2.7.1.28"/>
    </reaction>
</comment>
<evidence type="ECO:0000256" key="4">
    <source>
        <dbReference type="ARBA" id="ARBA00022679"/>
    </source>
</evidence>
<accession>A0A370TV88</accession>
<comment type="caution">
    <text evidence="15">The sequence shown here is derived from an EMBL/GenBank/DDBJ whole genome shotgun (WGS) entry which is preliminary data.</text>
</comment>
<evidence type="ECO:0000256" key="1">
    <source>
        <dbReference type="ARBA" id="ARBA00003264"/>
    </source>
</evidence>
<evidence type="ECO:0008006" key="17">
    <source>
        <dbReference type="Google" id="ProtNLM"/>
    </source>
</evidence>
<comment type="catalytic activity">
    <reaction evidence="10">
        <text>dihydroxyacetone + ATP = dihydroxyacetone phosphate + ADP + H(+)</text>
        <dbReference type="Rhea" id="RHEA:15773"/>
        <dbReference type="ChEBI" id="CHEBI:15378"/>
        <dbReference type="ChEBI" id="CHEBI:16016"/>
        <dbReference type="ChEBI" id="CHEBI:30616"/>
        <dbReference type="ChEBI" id="CHEBI:57642"/>
        <dbReference type="ChEBI" id="CHEBI:456216"/>
        <dbReference type="EC" id="2.7.1.29"/>
    </reaction>
</comment>
<keyword evidence="5" id="KW-0547">Nucleotide-binding</keyword>
<organism evidence="15 16">
    <name type="scientific">Venustampulla echinocandica</name>
    <dbReference type="NCBI Taxonomy" id="2656787"/>
    <lineage>
        <taxon>Eukaryota</taxon>
        <taxon>Fungi</taxon>
        <taxon>Dikarya</taxon>
        <taxon>Ascomycota</taxon>
        <taxon>Pezizomycotina</taxon>
        <taxon>Leotiomycetes</taxon>
        <taxon>Helotiales</taxon>
        <taxon>Pleuroascaceae</taxon>
        <taxon>Venustampulla</taxon>
    </lineage>
</organism>
<evidence type="ECO:0000256" key="6">
    <source>
        <dbReference type="ARBA" id="ARBA00022777"/>
    </source>
</evidence>